<name>A0A5B7GCD9_PORTR</name>
<dbReference type="EMBL" id="VSRR010012193">
    <property type="protein sequence ID" value="MPC54214.1"/>
    <property type="molecule type" value="Genomic_DNA"/>
</dbReference>
<gene>
    <name evidence="1" type="ORF">E2C01_048122</name>
</gene>
<keyword evidence="2" id="KW-1185">Reference proteome</keyword>
<dbReference type="OrthoDB" id="6361724at2759"/>
<reference evidence="1 2" key="1">
    <citation type="submission" date="2019-05" db="EMBL/GenBank/DDBJ databases">
        <title>Another draft genome of Portunus trituberculatus and its Hox gene families provides insights of decapod evolution.</title>
        <authorList>
            <person name="Jeong J.-H."/>
            <person name="Song I."/>
            <person name="Kim S."/>
            <person name="Choi T."/>
            <person name="Kim D."/>
            <person name="Ryu S."/>
            <person name="Kim W."/>
        </authorList>
    </citation>
    <scope>NUCLEOTIDE SEQUENCE [LARGE SCALE GENOMIC DNA]</scope>
    <source>
        <tissue evidence="1">Muscle</tissue>
    </source>
</reference>
<proteinExistence type="predicted"/>
<organism evidence="1 2">
    <name type="scientific">Portunus trituberculatus</name>
    <name type="common">Swimming crab</name>
    <name type="synonym">Neptunus trituberculatus</name>
    <dbReference type="NCBI Taxonomy" id="210409"/>
    <lineage>
        <taxon>Eukaryota</taxon>
        <taxon>Metazoa</taxon>
        <taxon>Ecdysozoa</taxon>
        <taxon>Arthropoda</taxon>
        <taxon>Crustacea</taxon>
        <taxon>Multicrustacea</taxon>
        <taxon>Malacostraca</taxon>
        <taxon>Eumalacostraca</taxon>
        <taxon>Eucarida</taxon>
        <taxon>Decapoda</taxon>
        <taxon>Pleocyemata</taxon>
        <taxon>Brachyura</taxon>
        <taxon>Eubrachyura</taxon>
        <taxon>Portunoidea</taxon>
        <taxon>Portunidae</taxon>
        <taxon>Portuninae</taxon>
        <taxon>Portunus</taxon>
    </lineage>
</organism>
<comment type="caution">
    <text evidence="1">The sequence shown here is derived from an EMBL/GenBank/DDBJ whole genome shotgun (WGS) entry which is preliminary data.</text>
</comment>
<accession>A0A5B7GCD9</accession>
<protein>
    <submittedName>
        <fullName evidence="1">Uncharacterized protein</fullName>
    </submittedName>
</protein>
<dbReference type="Proteomes" id="UP000324222">
    <property type="component" value="Unassembled WGS sequence"/>
</dbReference>
<evidence type="ECO:0000313" key="2">
    <source>
        <dbReference type="Proteomes" id="UP000324222"/>
    </source>
</evidence>
<dbReference type="AlphaFoldDB" id="A0A5B7GCD9"/>
<evidence type="ECO:0000313" key="1">
    <source>
        <dbReference type="EMBL" id="MPC54214.1"/>
    </source>
</evidence>
<sequence>MTGAGVSTCPSVNRTCRVQKIIDSCEQLIRKSREKIRKVTRVIGLLVAAIPAVELGKLHYRQLEMEKITALQTEKVPLNGNIKQCRPQFKARMIKFQAYPKDASLCVCVTLWQYLQRTEALRQGTVQEPDY</sequence>